<feature type="compositionally biased region" description="Basic and acidic residues" evidence="3">
    <location>
        <begin position="356"/>
        <end position="370"/>
    </location>
</feature>
<evidence type="ECO:0000256" key="1">
    <source>
        <dbReference type="ARBA" id="ARBA00022441"/>
    </source>
</evidence>
<keyword evidence="2" id="KW-0677">Repeat</keyword>
<feature type="transmembrane region" description="Helical" evidence="4">
    <location>
        <begin position="208"/>
        <end position="230"/>
    </location>
</feature>
<feature type="region of interest" description="Disordered" evidence="3">
    <location>
        <begin position="170"/>
        <end position="203"/>
    </location>
</feature>
<sequence length="519" mass="56973">MLRVNMATNQWEVLPMYPGISALVDFASVWSMTTKTMYMFGGTVLGFTSSTLYTYNPAAGWTAPATKGTSPPMRSSACLVSAYNGTKLVMFGGESDKAANVLNDIYFLDVLTMTWTRGPDTDLNSARAMASCAVTNDNFVVWGGFNSVQAMTTNVVLVYNMKTNQWTTTFNPIPTPTTTTTTLTPSTSTTSPPTATLPGTPTPAPRPIWPIILGVIIALIVIIVGIIVVFRYRNRMKRTKDATYKSGEESNYELTGKPKDKSDDKSDNGSGSTLFNTDYAEKEKKRYSHLRAPATEEDPFGSQRWDDPRGPSTAGFGAKDDRRALFAADGSRRFSHLRGPTLDDDKSSRRSSSRRNPTEGEVQRGFDSGKPHRFSHLRGPATTTMGAQYEDTMDDVEETEEHLEDDFLAAYQYDNNDHDYMPPPPMAIPQSSPSLSSRSSSPRRPQASPRTREPELRTPLSIAVKGLPAPPGRASRSSRASNARSRLHRAPATYERESVFVHADSLALRGGPQQGGWEA</sequence>
<dbReference type="Proteomes" id="UP000738325">
    <property type="component" value="Unassembled WGS sequence"/>
</dbReference>
<dbReference type="OrthoDB" id="432528at2759"/>
<evidence type="ECO:0000313" key="5">
    <source>
        <dbReference type="EMBL" id="KAG0317938.1"/>
    </source>
</evidence>
<feature type="compositionally biased region" description="Low complexity" evidence="3">
    <location>
        <begin position="428"/>
        <end position="449"/>
    </location>
</feature>
<feature type="compositionally biased region" description="Low complexity" evidence="3">
    <location>
        <begin position="473"/>
        <end position="484"/>
    </location>
</feature>
<keyword evidence="6" id="KW-1185">Reference proteome</keyword>
<comment type="caution">
    <text evidence="5">The sequence shown here is derived from an EMBL/GenBank/DDBJ whole genome shotgun (WGS) entry which is preliminary data.</text>
</comment>
<evidence type="ECO:0000256" key="3">
    <source>
        <dbReference type="SAM" id="MobiDB-lite"/>
    </source>
</evidence>
<feature type="compositionally biased region" description="Basic and acidic residues" evidence="3">
    <location>
        <begin position="256"/>
        <end position="267"/>
    </location>
</feature>
<dbReference type="Pfam" id="PF24681">
    <property type="entry name" value="Kelch_KLHDC2_KLHL20_DRC7"/>
    <property type="match status" value="1"/>
</dbReference>
<organism evidence="5 6">
    <name type="scientific">Dissophora globulifera</name>
    <dbReference type="NCBI Taxonomy" id="979702"/>
    <lineage>
        <taxon>Eukaryota</taxon>
        <taxon>Fungi</taxon>
        <taxon>Fungi incertae sedis</taxon>
        <taxon>Mucoromycota</taxon>
        <taxon>Mortierellomycotina</taxon>
        <taxon>Mortierellomycetes</taxon>
        <taxon>Mortierellales</taxon>
        <taxon>Mortierellaceae</taxon>
        <taxon>Dissophora</taxon>
    </lineage>
</organism>
<protein>
    <recommendedName>
        <fullName evidence="7">Galactose oxidase</fullName>
    </recommendedName>
</protein>
<evidence type="ECO:0000256" key="4">
    <source>
        <dbReference type="SAM" id="Phobius"/>
    </source>
</evidence>
<dbReference type="Gene3D" id="2.120.10.80">
    <property type="entry name" value="Kelch-type beta propeller"/>
    <property type="match status" value="1"/>
</dbReference>
<evidence type="ECO:0000256" key="2">
    <source>
        <dbReference type="ARBA" id="ARBA00022737"/>
    </source>
</evidence>
<reference evidence="5" key="1">
    <citation type="journal article" date="2020" name="Fungal Divers.">
        <title>Resolving the Mortierellaceae phylogeny through synthesis of multi-gene phylogenetics and phylogenomics.</title>
        <authorList>
            <person name="Vandepol N."/>
            <person name="Liber J."/>
            <person name="Desiro A."/>
            <person name="Na H."/>
            <person name="Kennedy M."/>
            <person name="Barry K."/>
            <person name="Grigoriev I.V."/>
            <person name="Miller A.N."/>
            <person name="O'Donnell K."/>
            <person name="Stajich J.E."/>
            <person name="Bonito G."/>
        </authorList>
    </citation>
    <scope>NUCLEOTIDE SEQUENCE</scope>
    <source>
        <strain evidence="5">REB-010B</strain>
    </source>
</reference>
<dbReference type="AlphaFoldDB" id="A0A9P6USL7"/>
<name>A0A9P6USL7_9FUNG</name>
<dbReference type="PANTHER" id="PTHR46093">
    <property type="entry name" value="ACYL-COA-BINDING DOMAIN-CONTAINING PROTEIN 5"/>
    <property type="match status" value="1"/>
</dbReference>
<dbReference type="PANTHER" id="PTHR46093:SF18">
    <property type="entry name" value="FIBRONECTIN TYPE-III DOMAIN-CONTAINING PROTEIN"/>
    <property type="match status" value="1"/>
</dbReference>
<keyword evidence="1" id="KW-0880">Kelch repeat</keyword>
<evidence type="ECO:0000313" key="6">
    <source>
        <dbReference type="Proteomes" id="UP000738325"/>
    </source>
</evidence>
<feature type="compositionally biased region" description="Low complexity" evidence="3">
    <location>
        <begin position="170"/>
        <end position="199"/>
    </location>
</feature>
<feature type="compositionally biased region" description="Acidic residues" evidence="3">
    <location>
        <begin position="391"/>
        <end position="407"/>
    </location>
</feature>
<keyword evidence="4" id="KW-1133">Transmembrane helix</keyword>
<evidence type="ECO:0008006" key="7">
    <source>
        <dbReference type="Google" id="ProtNLM"/>
    </source>
</evidence>
<dbReference type="SUPFAM" id="SSF117281">
    <property type="entry name" value="Kelch motif"/>
    <property type="match status" value="1"/>
</dbReference>
<feature type="region of interest" description="Disordered" evidence="3">
    <location>
        <begin position="240"/>
        <end position="495"/>
    </location>
</feature>
<accession>A0A9P6USL7</accession>
<gene>
    <name evidence="5" type="ORF">BGZ99_005945</name>
</gene>
<keyword evidence="4" id="KW-0472">Membrane</keyword>
<keyword evidence="4" id="KW-0812">Transmembrane</keyword>
<dbReference type="EMBL" id="JAAAIP010000396">
    <property type="protein sequence ID" value="KAG0317938.1"/>
    <property type="molecule type" value="Genomic_DNA"/>
</dbReference>
<dbReference type="InterPro" id="IPR015915">
    <property type="entry name" value="Kelch-typ_b-propeller"/>
</dbReference>
<proteinExistence type="predicted"/>